<evidence type="ECO:0000259" key="8">
    <source>
        <dbReference type="PROSITE" id="PS50850"/>
    </source>
</evidence>
<evidence type="ECO:0000313" key="10">
    <source>
        <dbReference type="Proteomes" id="UP000005632"/>
    </source>
</evidence>
<organism evidence="9 10">
    <name type="scientific">Sphaerochaeta pleomorpha (strain ATCC BAA-1885 / DSM 22778 / Grapes)</name>
    <dbReference type="NCBI Taxonomy" id="158190"/>
    <lineage>
        <taxon>Bacteria</taxon>
        <taxon>Pseudomonadati</taxon>
        <taxon>Spirochaetota</taxon>
        <taxon>Spirochaetia</taxon>
        <taxon>Spirochaetales</taxon>
        <taxon>Sphaerochaetaceae</taxon>
        <taxon>Sphaerochaeta</taxon>
    </lineage>
</organism>
<evidence type="ECO:0000256" key="6">
    <source>
        <dbReference type="ARBA" id="ARBA00023136"/>
    </source>
</evidence>
<feature type="transmembrane region" description="Helical" evidence="7">
    <location>
        <begin position="330"/>
        <end position="348"/>
    </location>
</feature>
<dbReference type="Gene3D" id="1.20.1250.20">
    <property type="entry name" value="MFS general substrate transporter like domains"/>
    <property type="match status" value="2"/>
</dbReference>
<dbReference type="InterPro" id="IPR011701">
    <property type="entry name" value="MFS"/>
</dbReference>
<feature type="transmembrane region" description="Helical" evidence="7">
    <location>
        <begin position="69"/>
        <end position="87"/>
    </location>
</feature>
<reference evidence="9 10" key="1">
    <citation type="submission" date="2011-11" db="EMBL/GenBank/DDBJ databases">
        <title>Complete sequence of Spirochaeta sp. grapes.</title>
        <authorList>
            <consortium name="US DOE Joint Genome Institute"/>
            <person name="Lucas S."/>
            <person name="Han J."/>
            <person name="Lapidus A."/>
            <person name="Cheng J.-F."/>
            <person name="Goodwin L."/>
            <person name="Pitluck S."/>
            <person name="Peters L."/>
            <person name="Ovchinnikova G."/>
            <person name="Munk A.C."/>
            <person name="Detter J.C."/>
            <person name="Han C."/>
            <person name="Tapia R."/>
            <person name="Land M."/>
            <person name="Hauser L."/>
            <person name="Kyrpides N."/>
            <person name="Ivanova N."/>
            <person name="Pagani I."/>
            <person name="Ritalahtilisa K."/>
            <person name="Loeffler F."/>
            <person name="Woyke T."/>
        </authorList>
    </citation>
    <scope>NUCLEOTIDE SEQUENCE [LARGE SCALE GENOMIC DNA]</scope>
    <source>
        <strain evidence="10">ATCC BAA-1885 / DSM 22778 / Grapes</strain>
    </source>
</reference>
<feature type="transmembrane region" description="Helical" evidence="7">
    <location>
        <begin position="237"/>
        <end position="254"/>
    </location>
</feature>
<dbReference type="GO" id="GO:0016020">
    <property type="term" value="C:membrane"/>
    <property type="evidence" value="ECO:0007669"/>
    <property type="project" value="TreeGrafter"/>
</dbReference>
<keyword evidence="10" id="KW-1185">Reference proteome</keyword>
<dbReference type="PROSITE" id="PS50850">
    <property type="entry name" value="MFS"/>
    <property type="match status" value="1"/>
</dbReference>
<name>G8QQM2_SPHPG</name>
<feature type="transmembrane region" description="Helical" evidence="7">
    <location>
        <begin position="354"/>
        <end position="374"/>
    </location>
</feature>
<dbReference type="PANTHER" id="PTHR23514">
    <property type="entry name" value="BYPASS OF STOP CODON PROTEIN 6"/>
    <property type="match status" value="1"/>
</dbReference>
<gene>
    <name evidence="9" type="ordered locus">SpiGrapes_3207</name>
</gene>
<dbReference type="KEGG" id="sgp:SpiGrapes_3207"/>
<dbReference type="RefSeq" id="WP_014271791.1">
    <property type="nucleotide sequence ID" value="NC_016633.1"/>
</dbReference>
<feature type="domain" description="Major facilitator superfamily (MFS) profile" evidence="8">
    <location>
        <begin position="3"/>
        <end position="381"/>
    </location>
</feature>
<feature type="transmembrane region" description="Helical" evidence="7">
    <location>
        <begin position="158"/>
        <end position="177"/>
    </location>
</feature>
<dbReference type="GO" id="GO:0022857">
    <property type="term" value="F:transmembrane transporter activity"/>
    <property type="evidence" value="ECO:0007669"/>
    <property type="project" value="InterPro"/>
</dbReference>
<dbReference type="Pfam" id="PF07690">
    <property type="entry name" value="MFS_1"/>
    <property type="match status" value="1"/>
</dbReference>
<dbReference type="GO" id="GO:0012505">
    <property type="term" value="C:endomembrane system"/>
    <property type="evidence" value="ECO:0007669"/>
    <property type="project" value="UniProtKB-SubCell"/>
</dbReference>
<evidence type="ECO:0000256" key="4">
    <source>
        <dbReference type="ARBA" id="ARBA00022692"/>
    </source>
</evidence>
<dbReference type="Proteomes" id="UP000005632">
    <property type="component" value="Chromosome"/>
</dbReference>
<evidence type="ECO:0000313" key="9">
    <source>
        <dbReference type="EMBL" id="AEV30952.1"/>
    </source>
</evidence>
<feature type="transmembrane region" description="Helical" evidence="7">
    <location>
        <begin position="266"/>
        <end position="283"/>
    </location>
</feature>
<comment type="subcellular location">
    <subcellularLocation>
        <location evidence="1">Endomembrane system</location>
        <topology evidence="1">Multi-pass membrane protein</topology>
    </subcellularLocation>
</comment>
<dbReference type="AlphaFoldDB" id="G8QQM2"/>
<dbReference type="eggNOG" id="COG0738">
    <property type="taxonomic scope" value="Bacteria"/>
</dbReference>
<evidence type="ECO:0000256" key="2">
    <source>
        <dbReference type="ARBA" id="ARBA00008335"/>
    </source>
</evidence>
<keyword evidence="3" id="KW-0813">Transport</keyword>
<feature type="transmembrane region" description="Helical" evidence="7">
    <location>
        <begin position="129"/>
        <end position="152"/>
    </location>
</feature>
<feature type="transmembrane region" description="Helical" evidence="7">
    <location>
        <begin position="93"/>
        <end position="117"/>
    </location>
</feature>
<evidence type="ECO:0000256" key="5">
    <source>
        <dbReference type="ARBA" id="ARBA00022989"/>
    </source>
</evidence>
<evidence type="ECO:0000256" key="1">
    <source>
        <dbReference type="ARBA" id="ARBA00004127"/>
    </source>
</evidence>
<dbReference type="HOGENOM" id="CLU_021993_2_0_12"/>
<evidence type="ECO:0000256" key="7">
    <source>
        <dbReference type="SAM" id="Phobius"/>
    </source>
</evidence>
<dbReference type="PANTHER" id="PTHR23514:SF3">
    <property type="entry name" value="BYPASS OF STOP CODON PROTEIN 6"/>
    <property type="match status" value="1"/>
</dbReference>
<keyword evidence="4 7" id="KW-0812">Transmembrane</keyword>
<protein>
    <submittedName>
        <fullName evidence="9">Fucose permease</fullName>
    </submittedName>
</protein>
<feature type="transmembrane region" description="Helical" evidence="7">
    <location>
        <begin position="38"/>
        <end position="57"/>
    </location>
</feature>
<sequence length="383" mass="40934">MALLVIIYLSFISLGLPDGVLGSAWPVMHVQLNLPLWSAGVIALVTSGGTVVSALSSAKVIRRYGTGKVTAVSVLMTAVSLLGYSFAPNLLTLLLLAVPLGLGAGSVDSALNNYVALHYKARHMSWLHSFWGLGASGGPAIISLVFTLGYGYRQGYRAISVAQFVLVALLFLSLPFWQGKKSENQGKEAKASVNPLSLQGVPFALLTFFFYCAMESSTGLWASTYLVQVKGIGVEQAALWGSLFFLGITVGRMASGFITFRVSNNTMILGGLTVCFVALLLFFSPFVHLSGIALVTFGLGCAPIFPCMIHETPRRFGAENSQAVIGLQMASAYVGSMIMPPLFGLMASTLGLEWMPLVQLVFTLAMVLCVTKLIRIAKQKAKR</sequence>
<dbReference type="InterPro" id="IPR051788">
    <property type="entry name" value="MFS_Transporter"/>
</dbReference>
<feature type="transmembrane region" description="Helical" evidence="7">
    <location>
        <begin position="289"/>
        <end position="309"/>
    </location>
</feature>
<dbReference type="InterPro" id="IPR036259">
    <property type="entry name" value="MFS_trans_sf"/>
</dbReference>
<comment type="similarity">
    <text evidence="2">Belongs to the major facilitator superfamily.</text>
</comment>
<evidence type="ECO:0000256" key="3">
    <source>
        <dbReference type="ARBA" id="ARBA00022448"/>
    </source>
</evidence>
<proteinExistence type="inferred from homology"/>
<feature type="transmembrane region" description="Helical" evidence="7">
    <location>
        <begin position="198"/>
        <end position="217"/>
    </location>
</feature>
<dbReference type="OrthoDB" id="9795150at2"/>
<dbReference type="EMBL" id="CP003155">
    <property type="protein sequence ID" value="AEV30952.1"/>
    <property type="molecule type" value="Genomic_DNA"/>
</dbReference>
<dbReference type="SUPFAM" id="SSF103473">
    <property type="entry name" value="MFS general substrate transporter"/>
    <property type="match status" value="1"/>
</dbReference>
<dbReference type="InterPro" id="IPR020846">
    <property type="entry name" value="MFS_dom"/>
</dbReference>
<keyword evidence="5 7" id="KW-1133">Transmembrane helix</keyword>
<keyword evidence="6 7" id="KW-0472">Membrane</keyword>
<accession>G8QQM2</accession>
<dbReference type="STRING" id="158190.SpiGrapes_3207"/>